<name>A0A2P5GSY5_9ENTR</name>
<dbReference type="InterPro" id="IPR020196">
    <property type="entry name" value="Uncharacterised_YqgB"/>
</dbReference>
<dbReference type="Proteomes" id="UP000237073">
    <property type="component" value="Unassembled WGS sequence"/>
</dbReference>
<dbReference type="GO" id="GO:0005737">
    <property type="term" value="C:cytoplasm"/>
    <property type="evidence" value="ECO:0007669"/>
    <property type="project" value="UniProtKB-SubCell"/>
</dbReference>
<dbReference type="Proteomes" id="UP000247005">
    <property type="component" value="Unassembled WGS sequence"/>
</dbReference>
<keyword evidence="5" id="KW-1133">Transmembrane helix</keyword>
<gene>
    <name evidence="7" type="ORF">CHU32_05475</name>
    <name evidence="6" type="ORF">CHU33_05460</name>
</gene>
<evidence type="ECO:0000256" key="3">
    <source>
        <dbReference type="ARBA" id="ARBA00018270"/>
    </source>
</evidence>
<dbReference type="AlphaFoldDB" id="A0A2P5GSY5"/>
<dbReference type="EMBL" id="PQGD01000004">
    <property type="protein sequence ID" value="POP49681.1"/>
    <property type="molecule type" value="Genomic_DNA"/>
</dbReference>
<sequence length="53" mass="6240">MFYNDMNKKPVAQSVLQYFMLKNQTVYGLLSHLWAAIVVCCFTLSTQFEVRYV</sequence>
<organism evidence="7 9">
    <name type="scientific">Superficieibacter electus</name>
    <dbReference type="NCBI Taxonomy" id="2022662"/>
    <lineage>
        <taxon>Bacteria</taxon>
        <taxon>Pseudomonadati</taxon>
        <taxon>Pseudomonadota</taxon>
        <taxon>Gammaproteobacteria</taxon>
        <taxon>Enterobacterales</taxon>
        <taxon>Enterobacteriaceae</taxon>
        <taxon>Superficieibacter</taxon>
    </lineage>
</organism>
<evidence type="ECO:0000256" key="2">
    <source>
        <dbReference type="ARBA" id="ARBA00008499"/>
    </source>
</evidence>
<evidence type="ECO:0000313" key="9">
    <source>
        <dbReference type="Proteomes" id="UP000247005"/>
    </source>
</evidence>
<dbReference type="NCBIfam" id="NF033844">
    <property type="entry name" value="small_YqgB"/>
    <property type="match status" value="1"/>
</dbReference>
<evidence type="ECO:0000256" key="4">
    <source>
        <dbReference type="ARBA" id="ARBA00022490"/>
    </source>
</evidence>
<evidence type="ECO:0000313" key="8">
    <source>
        <dbReference type="Proteomes" id="UP000237073"/>
    </source>
</evidence>
<protein>
    <recommendedName>
        <fullName evidence="3">Uncharacterized protein YqgB</fullName>
    </recommendedName>
</protein>
<comment type="caution">
    <text evidence="7">The sequence shown here is derived from an EMBL/GenBank/DDBJ whole genome shotgun (WGS) entry which is preliminary data.</text>
</comment>
<comment type="subcellular location">
    <subcellularLocation>
        <location evidence="1">Cytoplasm</location>
    </subcellularLocation>
</comment>
<keyword evidence="5" id="KW-0472">Membrane</keyword>
<keyword evidence="8" id="KW-1185">Reference proteome</keyword>
<evidence type="ECO:0000313" key="6">
    <source>
        <dbReference type="EMBL" id="POP46211.1"/>
    </source>
</evidence>
<keyword evidence="5" id="KW-0812">Transmembrane</keyword>
<dbReference type="Pfam" id="PF11036">
    <property type="entry name" value="YqgB"/>
    <property type="match status" value="1"/>
</dbReference>
<dbReference type="EMBL" id="PQGE01000004">
    <property type="protein sequence ID" value="POP46211.1"/>
    <property type="molecule type" value="Genomic_DNA"/>
</dbReference>
<feature type="transmembrane region" description="Helical" evidence="5">
    <location>
        <begin position="26"/>
        <end position="45"/>
    </location>
</feature>
<evidence type="ECO:0000256" key="1">
    <source>
        <dbReference type="ARBA" id="ARBA00004496"/>
    </source>
</evidence>
<accession>A0A2P5GSY5</accession>
<keyword evidence="4" id="KW-0963">Cytoplasm</keyword>
<evidence type="ECO:0000256" key="5">
    <source>
        <dbReference type="SAM" id="Phobius"/>
    </source>
</evidence>
<reference evidence="8 9" key="1">
    <citation type="submission" date="2018-01" db="EMBL/GenBank/DDBJ databases">
        <title>Superficieibacter electus gen. nov., sp. nov., an extended-spectrum beta-lactamase possessing member of the Enterobacteriaceae family, isolated from intensive care unit surfaces.</title>
        <authorList>
            <person name="Potter R.F."/>
            <person name="D'Souza A.W."/>
        </authorList>
    </citation>
    <scope>NUCLEOTIDE SEQUENCE [LARGE SCALE GENOMIC DNA]</scope>
    <source>
        <strain evidence="7 9">BP-1</strain>
        <strain evidence="6 8">BP-2</strain>
    </source>
</reference>
<proteinExistence type="inferred from homology"/>
<evidence type="ECO:0000313" key="7">
    <source>
        <dbReference type="EMBL" id="POP49681.1"/>
    </source>
</evidence>
<comment type="similarity">
    <text evidence="2">Belongs to the YqgB family.</text>
</comment>